<evidence type="ECO:0000256" key="4">
    <source>
        <dbReference type="ARBA" id="ARBA00022630"/>
    </source>
</evidence>
<keyword evidence="13" id="KW-1185">Reference proteome</keyword>
<keyword evidence="5" id="KW-0808">Transferase</keyword>
<keyword evidence="8" id="KW-0460">Magnesium</keyword>
<keyword evidence="4" id="KW-0285">Flavoprotein</keyword>
<dbReference type="Gene3D" id="2.60.40.4070">
    <property type="match status" value="1"/>
</dbReference>
<feature type="compositionally biased region" description="Basic and acidic residues" evidence="11">
    <location>
        <begin position="343"/>
        <end position="360"/>
    </location>
</feature>
<evidence type="ECO:0000256" key="1">
    <source>
        <dbReference type="ARBA" id="ARBA00001946"/>
    </source>
</evidence>
<protein>
    <recommendedName>
        <fullName evidence="3">FAD:protein FMN transferase</fullName>
        <ecNumber evidence="2">2.7.1.180</ecNumber>
    </recommendedName>
    <alternativeName>
        <fullName evidence="9">Flavin transferase</fullName>
    </alternativeName>
</protein>
<sequence>MQEITRRGLMQAGAAGLASSLLPGWVSGRENEIPAEEFAFHHDHILGTSFDLIIQTNSCEIAEEAESLALREIDRLRKVFSLHDPESELSRLNRTESAMAVSADLLTVLRLYENWQPATGWALNAQVDVLRAIWKTAENEGRLPEPEPLHSLVRVMRSPAWNIDSASGLVTRTTSHTLDLNAAAKGYIVQRVGEVIKSNFPNIASGLVNLGGDMFGWGRSWPIGIQNPKTPEENAIPLAAVRLNNSAVATSGGYQRYFVIDSRRYSHLIDPRTGQSAESVCSATVTARDSTTANLLATTLCVLGVEEGLRLIESISGVECLLVNASGEVFTSSGLELQPILSDDDKKKSDDSKTKPKSEAWPEGYQVSINLEIPKIEGAKKYRRPYVAVWIETEEGKAIRTLAVWGNAPKYLKDLTDWWKIGKDDKDLIKAVTRATRGPGKYDLVWDGKDDKGKKQGQGTYQLKIEVHREHGKHLRQTTKLECRAEKFSASLEKNDETGDTSVEYGPKKTS</sequence>
<keyword evidence="6" id="KW-0479">Metal-binding</keyword>
<dbReference type="Proteomes" id="UP000676194">
    <property type="component" value="Chromosome"/>
</dbReference>
<organism evidence="12 13">
    <name type="scientific">Telmatocola sphagniphila</name>
    <dbReference type="NCBI Taxonomy" id="1123043"/>
    <lineage>
        <taxon>Bacteria</taxon>
        <taxon>Pseudomonadati</taxon>
        <taxon>Planctomycetota</taxon>
        <taxon>Planctomycetia</taxon>
        <taxon>Gemmatales</taxon>
        <taxon>Gemmataceae</taxon>
    </lineage>
</organism>
<dbReference type="InterPro" id="IPR003374">
    <property type="entry name" value="ApbE-like_sf"/>
</dbReference>
<dbReference type="AlphaFoldDB" id="A0A8E6B2E9"/>
<reference evidence="12" key="1">
    <citation type="submission" date="2021-05" db="EMBL/GenBank/DDBJ databases">
        <title>Complete genome sequence of the cellulolytic planctomycete Telmatocola sphagniphila SP2T and characterization of the first cellulase from planctomycetes.</title>
        <authorList>
            <person name="Rakitin A.L."/>
            <person name="Beletsky A.V."/>
            <person name="Naumoff D.G."/>
            <person name="Kulichevskaya I.S."/>
            <person name="Mardanov A.V."/>
            <person name="Ravin N.V."/>
            <person name="Dedysh S.N."/>
        </authorList>
    </citation>
    <scope>NUCLEOTIDE SEQUENCE</scope>
    <source>
        <strain evidence="12">SP2T</strain>
    </source>
</reference>
<dbReference type="InterPro" id="IPR024932">
    <property type="entry name" value="ApbE"/>
</dbReference>
<accession>A0A8E6B2E9</accession>
<gene>
    <name evidence="12" type="ORF">KIH39_16510</name>
</gene>
<evidence type="ECO:0000256" key="10">
    <source>
        <dbReference type="ARBA" id="ARBA00048540"/>
    </source>
</evidence>
<dbReference type="Pfam" id="PF02424">
    <property type="entry name" value="ApbE"/>
    <property type="match status" value="1"/>
</dbReference>
<dbReference type="EMBL" id="CP074694">
    <property type="protein sequence ID" value="QVL30451.1"/>
    <property type="molecule type" value="Genomic_DNA"/>
</dbReference>
<dbReference type="PANTHER" id="PTHR30040">
    <property type="entry name" value="THIAMINE BIOSYNTHESIS LIPOPROTEIN APBE"/>
    <property type="match status" value="1"/>
</dbReference>
<dbReference type="GO" id="GO:0016740">
    <property type="term" value="F:transferase activity"/>
    <property type="evidence" value="ECO:0007669"/>
    <property type="project" value="UniProtKB-KW"/>
</dbReference>
<keyword evidence="7" id="KW-0274">FAD</keyword>
<dbReference type="RefSeq" id="WP_213494322.1">
    <property type="nucleotide sequence ID" value="NZ_CP074694.1"/>
</dbReference>
<dbReference type="InterPro" id="IPR014469">
    <property type="entry name" value="DUF2271"/>
</dbReference>
<evidence type="ECO:0000313" key="13">
    <source>
        <dbReference type="Proteomes" id="UP000676194"/>
    </source>
</evidence>
<evidence type="ECO:0000313" key="12">
    <source>
        <dbReference type="EMBL" id="QVL30451.1"/>
    </source>
</evidence>
<proteinExistence type="predicted"/>
<evidence type="ECO:0000256" key="3">
    <source>
        <dbReference type="ARBA" id="ARBA00016337"/>
    </source>
</evidence>
<comment type="catalytic activity">
    <reaction evidence="10">
        <text>L-threonyl-[protein] + FAD = FMN-L-threonyl-[protein] + AMP + H(+)</text>
        <dbReference type="Rhea" id="RHEA:36847"/>
        <dbReference type="Rhea" id="RHEA-COMP:11060"/>
        <dbReference type="Rhea" id="RHEA-COMP:11061"/>
        <dbReference type="ChEBI" id="CHEBI:15378"/>
        <dbReference type="ChEBI" id="CHEBI:30013"/>
        <dbReference type="ChEBI" id="CHEBI:57692"/>
        <dbReference type="ChEBI" id="CHEBI:74257"/>
        <dbReference type="ChEBI" id="CHEBI:456215"/>
        <dbReference type="EC" id="2.7.1.180"/>
    </reaction>
</comment>
<dbReference type="InterPro" id="IPR006311">
    <property type="entry name" value="TAT_signal"/>
</dbReference>
<dbReference type="Gene3D" id="3.10.520.10">
    <property type="entry name" value="ApbE-like domains"/>
    <property type="match status" value="1"/>
</dbReference>
<evidence type="ECO:0000256" key="7">
    <source>
        <dbReference type="ARBA" id="ARBA00022827"/>
    </source>
</evidence>
<comment type="cofactor">
    <cofactor evidence="1">
        <name>Mg(2+)</name>
        <dbReference type="ChEBI" id="CHEBI:18420"/>
    </cofactor>
</comment>
<evidence type="ECO:0000256" key="8">
    <source>
        <dbReference type="ARBA" id="ARBA00022842"/>
    </source>
</evidence>
<evidence type="ECO:0000256" key="11">
    <source>
        <dbReference type="SAM" id="MobiDB-lite"/>
    </source>
</evidence>
<evidence type="ECO:0000256" key="6">
    <source>
        <dbReference type="ARBA" id="ARBA00022723"/>
    </source>
</evidence>
<dbReference type="GO" id="GO:0046872">
    <property type="term" value="F:metal ion binding"/>
    <property type="evidence" value="ECO:0007669"/>
    <property type="project" value="UniProtKB-KW"/>
</dbReference>
<dbReference type="PROSITE" id="PS51318">
    <property type="entry name" value="TAT"/>
    <property type="match status" value="1"/>
</dbReference>
<feature type="region of interest" description="Disordered" evidence="11">
    <location>
        <begin position="492"/>
        <end position="511"/>
    </location>
</feature>
<evidence type="ECO:0000256" key="9">
    <source>
        <dbReference type="ARBA" id="ARBA00031306"/>
    </source>
</evidence>
<evidence type="ECO:0000256" key="2">
    <source>
        <dbReference type="ARBA" id="ARBA00011955"/>
    </source>
</evidence>
<dbReference type="PANTHER" id="PTHR30040:SF2">
    <property type="entry name" value="FAD:PROTEIN FMN TRANSFERASE"/>
    <property type="match status" value="1"/>
</dbReference>
<dbReference type="EC" id="2.7.1.180" evidence="2"/>
<feature type="region of interest" description="Disordered" evidence="11">
    <location>
        <begin position="341"/>
        <end position="360"/>
    </location>
</feature>
<dbReference type="SUPFAM" id="SSF143631">
    <property type="entry name" value="ApbE-like"/>
    <property type="match status" value="1"/>
</dbReference>
<name>A0A8E6B2E9_9BACT</name>
<evidence type="ECO:0000256" key="5">
    <source>
        <dbReference type="ARBA" id="ARBA00022679"/>
    </source>
</evidence>
<dbReference type="Pfam" id="PF10029">
    <property type="entry name" value="DUF2271"/>
    <property type="match status" value="1"/>
</dbReference>
<dbReference type="KEGG" id="tsph:KIH39_16510"/>